<evidence type="ECO:0000313" key="3">
    <source>
        <dbReference type="Proteomes" id="UP000313645"/>
    </source>
</evidence>
<feature type="transmembrane region" description="Helical" evidence="1">
    <location>
        <begin position="50"/>
        <end position="73"/>
    </location>
</feature>
<dbReference type="EMBL" id="SJDL01000004">
    <property type="protein sequence ID" value="TBW58494.1"/>
    <property type="molecule type" value="Genomic_DNA"/>
</dbReference>
<reference evidence="2 3" key="1">
    <citation type="submission" date="2019-02" db="EMBL/GenBank/DDBJ databases">
        <title>Marinobacter halodurans sp. nov., a marine bacterium isolated from sea tidal flat.</title>
        <authorList>
            <person name="Yoo Y."/>
            <person name="Lee D.W."/>
            <person name="Kim B.S."/>
            <person name="Kim J.-J."/>
        </authorList>
    </citation>
    <scope>NUCLEOTIDE SEQUENCE [LARGE SCALE GENOMIC DNA]</scope>
    <source>
        <strain evidence="2 3">YJ-S3-2</strain>
    </source>
</reference>
<sequence length="163" mass="17035">MPLSGELQALLRKVLAALIGAALGLVLLSALLIGGFVLLAKAATLGLAPWVGEAGAFGITGAVCFALLGFFFYRMMRTPSRSMGRPAGGRSSPLAAFRRLIVENPWESVLTAFALGITEQSDPRLRQFLVQSGLAFLKAANAMDDGGAENDERPPDTSANDGA</sequence>
<name>A0ABY1ZRK4_9GAMM</name>
<dbReference type="RefSeq" id="WP_131479172.1">
    <property type="nucleotide sequence ID" value="NZ_SJDL01000004.1"/>
</dbReference>
<protein>
    <submittedName>
        <fullName evidence="2">Uncharacterized protein</fullName>
    </submittedName>
</protein>
<keyword evidence="1" id="KW-1133">Transmembrane helix</keyword>
<gene>
    <name evidence="2" type="ORF">EZI54_03680</name>
</gene>
<evidence type="ECO:0000256" key="1">
    <source>
        <dbReference type="SAM" id="Phobius"/>
    </source>
</evidence>
<comment type="caution">
    <text evidence="2">The sequence shown here is derived from an EMBL/GenBank/DDBJ whole genome shotgun (WGS) entry which is preliminary data.</text>
</comment>
<proteinExistence type="predicted"/>
<accession>A0ABY1ZRK4</accession>
<feature type="transmembrane region" description="Helical" evidence="1">
    <location>
        <begin position="14"/>
        <end position="38"/>
    </location>
</feature>
<dbReference type="Proteomes" id="UP000313645">
    <property type="component" value="Unassembled WGS sequence"/>
</dbReference>
<keyword evidence="3" id="KW-1185">Reference proteome</keyword>
<keyword evidence="1" id="KW-0472">Membrane</keyword>
<evidence type="ECO:0000313" key="2">
    <source>
        <dbReference type="EMBL" id="TBW58494.1"/>
    </source>
</evidence>
<organism evidence="2 3">
    <name type="scientific">Marinobacter halodurans</name>
    <dbReference type="NCBI Taxonomy" id="2528979"/>
    <lineage>
        <taxon>Bacteria</taxon>
        <taxon>Pseudomonadati</taxon>
        <taxon>Pseudomonadota</taxon>
        <taxon>Gammaproteobacteria</taxon>
        <taxon>Pseudomonadales</taxon>
        <taxon>Marinobacteraceae</taxon>
        <taxon>Marinobacter</taxon>
    </lineage>
</organism>
<keyword evidence="1" id="KW-0812">Transmembrane</keyword>